<dbReference type="SUPFAM" id="SSF50494">
    <property type="entry name" value="Trypsin-like serine proteases"/>
    <property type="match status" value="1"/>
</dbReference>
<dbReference type="InterPro" id="IPR043504">
    <property type="entry name" value="Peptidase_S1_PA_chymotrypsin"/>
</dbReference>
<accession>A0A1B6C234</accession>
<reference evidence="2" key="1">
    <citation type="submission" date="2015-12" db="EMBL/GenBank/DDBJ databases">
        <title>De novo transcriptome assembly of four potential Pierce s Disease insect vectors from Arizona vineyards.</title>
        <authorList>
            <person name="Tassone E.E."/>
        </authorList>
    </citation>
    <scope>NUCLEOTIDE SEQUENCE</scope>
</reference>
<protein>
    <recommendedName>
        <fullName evidence="3">Peptidase S1 domain-containing protein</fullName>
    </recommendedName>
</protein>
<feature type="chain" id="PRO_5008580055" description="Peptidase S1 domain-containing protein" evidence="1">
    <location>
        <begin position="21"/>
        <end position="306"/>
    </location>
</feature>
<name>A0A1B6C234_9HEMI</name>
<dbReference type="AlphaFoldDB" id="A0A1B6C234"/>
<organism evidence="2">
    <name type="scientific">Clastoptera arizonana</name>
    <name type="common">Arizona spittle bug</name>
    <dbReference type="NCBI Taxonomy" id="38151"/>
    <lineage>
        <taxon>Eukaryota</taxon>
        <taxon>Metazoa</taxon>
        <taxon>Ecdysozoa</taxon>
        <taxon>Arthropoda</taxon>
        <taxon>Hexapoda</taxon>
        <taxon>Insecta</taxon>
        <taxon>Pterygota</taxon>
        <taxon>Neoptera</taxon>
        <taxon>Paraneoptera</taxon>
        <taxon>Hemiptera</taxon>
        <taxon>Auchenorrhyncha</taxon>
        <taxon>Cercopoidea</taxon>
        <taxon>Clastopteridae</taxon>
        <taxon>Clastoptera</taxon>
    </lineage>
</organism>
<feature type="signal peptide" evidence="1">
    <location>
        <begin position="1"/>
        <end position="20"/>
    </location>
</feature>
<dbReference type="EMBL" id="GEDC01030023">
    <property type="protein sequence ID" value="JAS07275.1"/>
    <property type="molecule type" value="Transcribed_RNA"/>
</dbReference>
<dbReference type="InterPro" id="IPR009003">
    <property type="entry name" value="Peptidase_S1_PA"/>
</dbReference>
<evidence type="ECO:0008006" key="3">
    <source>
        <dbReference type="Google" id="ProtNLM"/>
    </source>
</evidence>
<keyword evidence="1" id="KW-0732">Signal</keyword>
<evidence type="ECO:0000256" key="1">
    <source>
        <dbReference type="SAM" id="SignalP"/>
    </source>
</evidence>
<sequence length="306" mass="35455">MVLKIIWYLLVMVSLNPILMFDNICDINEEEDEYFKFVKVEDYPFMTFIIFPKEREGFQFCTSILLNEKHVLALGHCFDYLLYQRNEHQQFECELIGPTNFIYLAGRSHILTQERGHQSLGESIVFSMDLPIDYFYFLNFLAIGSMMDPVQYSEKINPAKLPTEYKGFYHNYINEENRFQLIAVRQSMCTSVISMKVKENTYILPSGKKFLQLRSYNFGIPSKIKCDELIEKHRKIGIYVDVHNLICGKLLVDDPDCYDLSSATVVDSKLKEVVGILPPPISCEPFPHMLIISTGALNSFIKETLG</sequence>
<evidence type="ECO:0000313" key="2">
    <source>
        <dbReference type="EMBL" id="JAS07275.1"/>
    </source>
</evidence>
<dbReference type="Gene3D" id="2.40.10.10">
    <property type="entry name" value="Trypsin-like serine proteases"/>
    <property type="match status" value="1"/>
</dbReference>
<proteinExistence type="predicted"/>
<gene>
    <name evidence="2" type="ORF">g.35926</name>
</gene>